<dbReference type="Proteomes" id="UP000256980">
    <property type="component" value="Unassembled WGS sequence"/>
</dbReference>
<organism evidence="6 7">
    <name type="scientific">Winogradskyella eximia</name>
    <dbReference type="NCBI Taxonomy" id="262006"/>
    <lineage>
        <taxon>Bacteria</taxon>
        <taxon>Pseudomonadati</taxon>
        <taxon>Bacteroidota</taxon>
        <taxon>Flavobacteriia</taxon>
        <taxon>Flavobacteriales</taxon>
        <taxon>Flavobacteriaceae</taxon>
        <taxon>Winogradskyella</taxon>
    </lineage>
</organism>
<dbReference type="GO" id="GO:0016209">
    <property type="term" value="F:antioxidant activity"/>
    <property type="evidence" value="ECO:0007669"/>
    <property type="project" value="InterPro"/>
</dbReference>
<feature type="domain" description="Thioredoxin" evidence="5">
    <location>
        <begin position="239"/>
        <end position="383"/>
    </location>
</feature>
<dbReference type="AlphaFoldDB" id="A0A3D9GZA6"/>
<evidence type="ECO:0000313" key="6">
    <source>
        <dbReference type="EMBL" id="RED42604.1"/>
    </source>
</evidence>
<dbReference type="Pfam" id="PF14289">
    <property type="entry name" value="DUF4369"/>
    <property type="match status" value="1"/>
</dbReference>
<keyword evidence="3" id="KW-1015">Disulfide bond</keyword>
<keyword evidence="7" id="KW-1185">Reference proteome</keyword>
<dbReference type="InterPro" id="IPR025380">
    <property type="entry name" value="DUF4369"/>
</dbReference>
<keyword evidence="4" id="KW-0676">Redox-active center</keyword>
<dbReference type="PROSITE" id="PS51257">
    <property type="entry name" value="PROKAR_LIPOPROTEIN"/>
    <property type="match status" value="1"/>
</dbReference>
<proteinExistence type="predicted"/>
<accession>A0A3D9GZA6</accession>
<dbReference type="PROSITE" id="PS00194">
    <property type="entry name" value="THIOREDOXIN_1"/>
    <property type="match status" value="1"/>
</dbReference>
<evidence type="ECO:0000256" key="3">
    <source>
        <dbReference type="ARBA" id="ARBA00023157"/>
    </source>
</evidence>
<comment type="caution">
    <text evidence="6">The sequence shown here is derived from an EMBL/GenBank/DDBJ whole genome shotgun (WGS) entry which is preliminary data.</text>
</comment>
<dbReference type="PROSITE" id="PS51352">
    <property type="entry name" value="THIOREDOXIN_2"/>
    <property type="match status" value="1"/>
</dbReference>
<dbReference type="GO" id="GO:0016491">
    <property type="term" value="F:oxidoreductase activity"/>
    <property type="evidence" value="ECO:0007669"/>
    <property type="project" value="InterPro"/>
</dbReference>
<dbReference type="InterPro" id="IPR013766">
    <property type="entry name" value="Thioredoxin_domain"/>
</dbReference>
<dbReference type="InterPro" id="IPR017937">
    <property type="entry name" value="Thioredoxin_CS"/>
</dbReference>
<dbReference type="PANTHER" id="PTHR42852">
    <property type="entry name" value="THIOL:DISULFIDE INTERCHANGE PROTEIN DSBE"/>
    <property type="match status" value="1"/>
</dbReference>
<evidence type="ECO:0000259" key="5">
    <source>
        <dbReference type="PROSITE" id="PS51352"/>
    </source>
</evidence>
<dbReference type="GO" id="GO:0030313">
    <property type="term" value="C:cell envelope"/>
    <property type="evidence" value="ECO:0007669"/>
    <property type="project" value="UniProtKB-SubCell"/>
</dbReference>
<dbReference type="CDD" id="cd02966">
    <property type="entry name" value="TlpA_like_family"/>
    <property type="match status" value="1"/>
</dbReference>
<dbReference type="PANTHER" id="PTHR42852:SF6">
    <property type="entry name" value="THIOL:DISULFIDE INTERCHANGE PROTEIN DSBE"/>
    <property type="match status" value="1"/>
</dbReference>
<evidence type="ECO:0000256" key="1">
    <source>
        <dbReference type="ARBA" id="ARBA00004196"/>
    </source>
</evidence>
<dbReference type="GO" id="GO:0017004">
    <property type="term" value="P:cytochrome complex assembly"/>
    <property type="evidence" value="ECO:0007669"/>
    <property type="project" value="UniProtKB-KW"/>
</dbReference>
<dbReference type="OrthoDB" id="1069091at2"/>
<comment type="subcellular location">
    <subcellularLocation>
        <location evidence="1">Cell envelope</location>
    </subcellularLocation>
</comment>
<keyword evidence="2" id="KW-0201">Cytochrome c-type biogenesis</keyword>
<sequence>MKNLFLYVFAGLLLFSCKEEPKRTDYIINGTAKDVYNGVRVHLNAVDEKGKEKVISTKMVVNEQFSFEGRVDLPSLHYITINSVPGKLPIMVENSEINVAIDKSNILNSTITGSKSQISFENYQKGYKAIEKESLPTKMAMRNAARQQDVAKQDSLSKRLLELENNVTQYTIDAIKENKDNFFSLFLIRLELNNPKMDIEKYMEAFNDLSSDIKSSKTGLDIKTKLDNLYNIYKKNANLEIGKVAPNFEAPAPDGTMVSLNDVKGKVTIIDFWAAWCGPCRRENPNVVKVYNKYHSQGLEIIGVSLDGARTQKDPKQLWLDAIEKDKLTWKHVSNLQYFNDPVAQLYNISSIPATYILDEEGKIVAKNLRGRALELKVEALLK</sequence>
<gene>
    <name evidence="6" type="ORF">DFQ10_10810</name>
</gene>
<dbReference type="EMBL" id="QRDV01000008">
    <property type="protein sequence ID" value="RED42604.1"/>
    <property type="molecule type" value="Genomic_DNA"/>
</dbReference>
<name>A0A3D9GZA6_9FLAO</name>
<dbReference type="InterPro" id="IPR000866">
    <property type="entry name" value="AhpC/TSA"/>
</dbReference>
<dbReference type="RefSeq" id="WP_115818256.1">
    <property type="nucleotide sequence ID" value="NZ_QRDV01000008.1"/>
</dbReference>
<dbReference type="Pfam" id="PF00578">
    <property type="entry name" value="AhpC-TSA"/>
    <property type="match status" value="1"/>
</dbReference>
<evidence type="ECO:0000256" key="4">
    <source>
        <dbReference type="ARBA" id="ARBA00023284"/>
    </source>
</evidence>
<dbReference type="SUPFAM" id="SSF52833">
    <property type="entry name" value="Thioredoxin-like"/>
    <property type="match status" value="1"/>
</dbReference>
<reference evidence="6 7" key="1">
    <citation type="submission" date="2018-07" db="EMBL/GenBank/DDBJ databases">
        <title>Genomic Encyclopedia of Type Strains, Phase III (KMG-III): the genomes of soil and plant-associated and newly described type strains.</title>
        <authorList>
            <person name="Whitman W."/>
        </authorList>
    </citation>
    <scope>NUCLEOTIDE SEQUENCE [LARGE SCALE GENOMIC DNA]</scope>
    <source>
        <strain evidence="6 7">CECT 7946</strain>
    </source>
</reference>
<dbReference type="InterPro" id="IPR036249">
    <property type="entry name" value="Thioredoxin-like_sf"/>
</dbReference>
<evidence type="ECO:0000256" key="2">
    <source>
        <dbReference type="ARBA" id="ARBA00022748"/>
    </source>
</evidence>
<dbReference type="InterPro" id="IPR050553">
    <property type="entry name" value="Thioredoxin_ResA/DsbE_sf"/>
</dbReference>
<protein>
    <submittedName>
        <fullName evidence="6">Peroxiredoxin</fullName>
    </submittedName>
</protein>
<evidence type="ECO:0000313" key="7">
    <source>
        <dbReference type="Proteomes" id="UP000256980"/>
    </source>
</evidence>
<dbReference type="Gene3D" id="3.40.30.10">
    <property type="entry name" value="Glutaredoxin"/>
    <property type="match status" value="1"/>
</dbReference>